<dbReference type="EMBL" id="UOGJ01000153">
    <property type="protein sequence ID" value="VAX38270.1"/>
    <property type="molecule type" value="Genomic_DNA"/>
</dbReference>
<gene>
    <name evidence="4" type="ORF">MNBD_UNCLBAC01-2044</name>
</gene>
<accession>A0A3B1DT28</accession>
<dbReference type="Pfam" id="PF03358">
    <property type="entry name" value="FMN_red"/>
    <property type="match status" value="1"/>
</dbReference>
<evidence type="ECO:0000313" key="4">
    <source>
        <dbReference type="EMBL" id="VAX38270.1"/>
    </source>
</evidence>
<reference evidence="4" key="1">
    <citation type="submission" date="2018-06" db="EMBL/GenBank/DDBJ databases">
        <authorList>
            <person name="Zhirakovskaya E."/>
        </authorList>
    </citation>
    <scope>NUCLEOTIDE SEQUENCE</scope>
</reference>
<dbReference type="PANTHER" id="PTHR43278:SF4">
    <property type="entry name" value="NAD(P)H-DEPENDENT FMN-CONTAINING OXIDOREDUCTASE YWQN-RELATED"/>
    <property type="match status" value="1"/>
</dbReference>
<keyword evidence="2" id="KW-0288">FMN</keyword>
<organism evidence="4">
    <name type="scientific">hydrothermal vent metagenome</name>
    <dbReference type="NCBI Taxonomy" id="652676"/>
    <lineage>
        <taxon>unclassified sequences</taxon>
        <taxon>metagenomes</taxon>
        <taxon>ecological metagenomes</taxon>
    </lineage>
</organism>
<dbReference type="InterPro" id="IPR029039">
    <property type="entry name" value="Flavoprotein-like_sf"/>
</dbReference>
<dbReference type="PANTHER" id="PTHR43278">
    <property type="entry name" value="NAD(P)H-DEPENDENT FMN-CONTAINING OXIDOREDUCTASE YWQN-RELATED"/>
    <property type="match status" value="1"/>
</dbReference>
<dbReference type="InterPro" id="IPR051796">
    <property type="entry name" value="ISF_SsuE-like"/>
</dbReference>
<dbReference type="SUPFAM" id="SSF52218">
    <property type="entry name" value="Flavoproteins"/>
    <property type="match status" value="1"/>
</dbReference>
<feature type="domain" description="NADPH-dependent FMN reductase-like" evidence="3">
    <location>
        <begin position="1"/>
        <end position="115"/>
    </location>
</feature>
<proteinExistence type="predicted"/>
<dbReference type="InterPro" id="IPR005025">
    <property type="entry name" value="FMN_Rdtase-like_dom"/>
</dbReference>
<dbReference type="AlphaFoldDB" id="A0A3B1DT28"/>
<evidence type="ECO:0000256" key="2">
    <source>
        <dbReference type="ARBA" id="ARBA00022643"/>
    </source>
</evidence>
<protein>
    <recommendedName>
        <fullName evidence="3">NADPH-dependent FMN reductase-like domain-containing protein</fullName>
    </recommendedName>
</protein>
<name>A0A3B1DT28_9ZZZZ</name>
<evidence type="ECO:0000259" key="3">
    <source>
        <dbReference type="Pfam" id="PF03358"/>
    </source>
</evidence>
<dbReference type="Gene3D" id="3.40.50.360">
    <property type="match status" value="1"/>
</dbReference>
<sequence>MKTAIILGTSRKNGNTSQLVDVFLQNTKADVFNLSDFIMSPFDYEHNNLSDDFLSLIDKVLNYEYIIFATPVYWYSMSAQMKIFFDRMSDLVMIEKERGRKLRGKFCALIATGYDNVPAECFEKPFVLSADYFGMLYKGMLYCSCPDTFSELDYNSKIVNFIKSA</sequence>
<evidence type="ECO:0000256" key="1">
    <source>
        <dbReference type="ARBA" id="ARBA00022630"/>
    </source>
</evidence>
<keyword evidence="1" id="KW-0285">Flavoprotein</keyword>
<dbReference type="GO" id="GO:0016491">
    <property type="term" value="F:oxidoreductase activity"/>
    <property type="evidence" value="ECO:0007669"/>
    <property type="project" value="InterPro"/>
</dbReference>